<evidence type="ECO:0000313" key="11">
    <source>
        <dbReference type="EMBL" id="SMF80233.1"/>
    </source>
</evidence>
<proteinExistence type="predicted"/>
<dbReference type="GO" id="GO:0003700">
    <property type="term" value="F:DNA-binding transcription factor activity"/>
    <property type="evidence" value="ECO:0007669"/>
    <property type="project" value="InterPro"/>
</dbReference>
<evidence type="ECO:0000256" key="6">
    <source>
        <dbReference type="ARBA" id="ARBA00023125"/>
    </source>
</evidence>
<dbReference type="SMART" id="SM00342">
    <property type="entry name" value="HTH_ARAC"/>
    <property type="match status" value="1"/>
</dbReference>
<evidence type="ECO:0000256" key="9">
    <source>
        <dbReference type="SAM" id="Phobius"/>
    </source>
</evidence>
<evidence type="ECO:0000256" key="2">
    <source>
        <dbReference type="ARBA" id="ARBA00022475"/>
    </source>
</evidence>
<dbReference type="PANTHER" id="PTHR43280:SF28">
    <property type="entry name" value="HTH-TYPE TRANSCRIPTIONAL ACTIVATOR RHAS"/>
    <property type="match status" value="1"/>
</dbReference>
<evidence type="ECO:0000256" key="5">
    <source>
        <dbReference type="ARBA" id="ARBA00023015"/>
    </source>
</evidence>
<accession>A0A1X7H5Q7</accession>
<dbReference type="Gene3D" id="1.10.10.60">
    <property type="entry name" value="Homeodomain-like"/>
    <property type="match status" value="2"/>
</dbReference>
<keyword evidence="2" id="KW-1003">Cell membrane</keyword>
<keyword evidence="12" id="KW-1185">Reference proteome</keyword>
<dbReference type="Pfam" id="PF12833">
    <property type="entry name" value="HTH_18"/>
    <property type="match status" value="1"/>
</dbReference>
<evidence type="ECO:0000256" key="3">
    <source>
        <dbReference type="ARBA" id="ARBA00022692"/>
    </source>
</evidence>
<evidence type="ECO:0000256" key="7">
    <source>
        <dbReference type="ARBA" id="ARBA00023136"/>
    </source>
</evidence>
<dbReference type="Pfam" id="PF17853">
    <property type="entry name" value="GGDEF_2"/>
    <property type="match status" value="1"/>
</dbReference>
<dbReference type="InterPro" id="IPR018060">
    <property type="entry name" value="HTH_AraC"/>
</dbReference>
<keyword evidence="7 9" id="KW-0472">Membrane</keyword>
<reference evidence="11 12" key="1">
    <citation type="submission" date="2017-04" db="EMBL/GenBank/DDBJ databases">
        <authorList>
            <person name="Afonso C.L."/>
            <person name="Miller P.J."/>
            <person name="Scott M.A."/>
            <person name="Spackman E."/>
            <person name="Goraichik I."/>
            <person name="Dimitrov K.M."/>
            <person name="Suarez D.L."/>
            <person name="Swayne D.E."/>
        </authorList>
    </citation>
    <scope>NUCLEOTIDE SEQUENCE [LARGE SCALE GENOMIC DNA]</scope>
    <source>
        <strain evidence="11 12">N3/975</strain>
    </source>
</reference>
<protein>
    <submittedName>
        <fullName evidence="11">AraC-type DNA-binding protein</fullName>
    </submittedName>
</protein>
<evidence type="ECO:0000259" key="10">
    <source>
        <dbReference type="PROSITE" id="PS01124"/>
    </source>
</evidence>
<evidence type="ECO:0000313" key="12">
    <source>
        <dbReference type="Proteomes" id="UP000192940"/>
    </source>
</evidence>
<dbReference type="PANTHER" id="PTHR43280">
    <property type="entry name" value="ARAC-FAMILY TRANSCRIPTIONAL REGULATOR"/>
    <property type="match status" value="1"/>
</dbReference>
<dbReference type="Pfam" id="PF02743">
    <property type="entry name" value="dCache_1"/>
    <property type="match status" value="1"/>
</dbReference>
<dbReference type="PROSITE" id="PS01124">
    <property type="entry name" value="HTH_ARAC_FAMILY_2"/>
    <property type="match status" value="1"/>
</dbReference>
<dbReference type="EMBL" id="LT840184">
    <property type="protein sequence ID" value="SMF80233.1"/>
    <property type="molecule type" value="Genomic_DNA"/>
</dbReference>
<dbReference type="Gene3D" id="3.30.450.20">
    <property type="entry name" value="PAS domain"/>
    <property type="match status" value="1"/>
</dbReference>
<feature type="transmembrane region" description="Helical" evidence="9">
    <location>
        <begin position="12"/>
        <end position="34"/>
    </location>
</feature>
<evidence type="ECO:0000256" key="8">
    <source>
        <dbReference type="ARBA" id="ARBA00023163"/>
    </source>
</evidence>
<dbReference type="SUPFAM" id="SSF46689">
    <property type="entry name" value="Homeodomain-like"/>
    <property type="match status" value="1"/>
</dbReference>
<dbReference type="PROSITE" id="PS00041">
    <property type="entry name" value="HTH_ARAC_FAMILY_1"/>
    <property type="match status" value="1"/>
</dbReference>
<keyword evidence="8" id="KW-0804">Transcription</keyword>
<dbReference type="RefSeq" id="WP_208918688.1">
    <property type="nucleotide sequence ID" value="NZ_LT840184.1"/>
</dbReference>
<name>A0A1X7H5Q7_9BACL</name>
<feature type="domain" description="HTH araC/xylS-type" evidence="10">
    <location>
        <begin position="662"/>
        <end position="761"/>
    </location>
</feature>
<keyword evidence="3 9" id="KW-0812">Transmembrane</keyword>
<dbReference type="InterPro" id="IPR041522">
    <property type="entry name" value="CdaR_GGDEF"/>
</dbReference>
<sequence>MKDTSGKQASLLIRFFVPYALILFSALLVGWFAYNKTSDLVESETMKSSTAVLGQIREALDRRLAEIETIARQMSSEPKVQSFQFVKDPFGGKNPYSLWDLEKSLFDYRMFNHFIVDYYVAFKNNGMFISPRKVYTMKQFYDLQLHYDGLTQEEWRSRLFDTYHYKTYMPGTPVVYEGKHYSVVSFMQSFGLKGSGGVITVLINNEQIQEMLRNIDSEQGGFAYIADQNGNLISHIGLDEDSINLKALPTKGGFSQLTWNGQEMLVTETTSAYNGWTYVSAQPKAVVLEKAYYIKELTLTVFLLALILGLMIAAYFAYRSSRPFLKLLQMLPVSRTEDNPHVLRNTVDYIRSSVSDLIERHDALKGRLDEQLPQMRSVFFDRLLKGGYTSMQDVEAALEHSRIDLRSSQYAVVILRLRGYHAPYNEEILTEMDIVKLGIRDRIEESLHHCVIVHDLGENLLALMLHDTEINSDDFMIKMRSLLREIYEDLTGETGAGLYLAAGGVQTRLTELYRSFSEAKFVLQHASWHESDPILYHEDIELTVPSYFYPSDVELRLIQLVKSGNKAETEQHLQQIQEKNAGDRQLPLVVERLFAHELCGTLIKCCEQAAGADIAEEAETVLKASDPVLPPAEAIEMLCASLLSLCLKNEERKKSHNDDLTNRLIAYIDVHYPESELCLTVLAREARTSEAYVSYFFKEQTGLNFSDYLENIRMREAKRLLLESGKPVSEIAASVGYLSLNTFSRAFKRANGISATEYRRNHEAG</sequence>
<dbReference type="STRING" id="1313296.SAMN05661091_1814"/>
<keyword evidence="6 11" id="KW-0238">DNA-binding</keyword>
<dbReference type="AlphaFoldDB" id="A0A1X7H5Q7"/>
<dbReference type="Proteomes" id="UP000192940">
    <property type="component" value="Chromosome I"/>
</dbReference>
<organism evidence="11 12">
    <name type="scientific">Paenibacillus uliginis N3/975</name>
    <dbReference type="NCBI Taxonomy" id="1313296"/>
    <lineage>
        <taxon>Bacteria</taxon>
        <taxon>Bacillati</taxon>
        <taxon>Bacillota</taxon>
        <taxon>Bacilli</taxon>
        <taxon>Bacillales</taxon>
        <taxon>Paenibacillaceae</taxon>
        <taxon>Paenibacillus</taxon>
    </lineage>
</organism>
<feature type="transmembrane region" description="Helical" evidence="9">
    <location>
        <begin position="297"/>
        <end position="318"/>
    </location>
</feature>
<gene>
    <name evidence="11" type="ORF">SAMN05661091_1814</name>
</gene>
<keyword evidence="5" id="KW-0805">Transcription regulation</keyword>
<dbReference type="InterPro" id="IPR018062">
    <property type="entry name" value="HTH_AraC-typ_CS"/>
</dbReference>
<evidence type="ECO:0000256" key="1">
    <source>
        <dbReference type="ARBA" id="ARBA00004651"/>
    </source>
</evidence>
<evidence type="ECO:0000256" key="4">
    <source>
        <dbReference type="ARBA" id="ARBA00022989"/>
    </source>
</evidence>
<dbReference type="GO" id="GO:0005886">
    <property type="term" value="C:plasma membrane"/>
    <property type="evidence" value="ECO:0007669"/>
    <property type="project" value="UniProtKB-SubCell"/>
</dbReference>
<comment type="subcellular location">
    <subcellularLocation>
        <location evidence="1">Cell membrane</location>
        <topology evidence="1">Multi-pass membrane protein</topology>
    </subcellularLocation>
</comment>
<keyword evidence="4 9" id="KW-1133">Transmembrane helix</keyword>
<dbReference type="InterPro" id="IPR009057">
    <property type="entry name" value="Homeodomain-like_sf"/>
</dbReference>
<dbReference type="GO" id="GO:0043565">
    <property type="term" value="F:sequence-specific DNA binding"/>
    <property type="evidence" value="ECO:0007669"/>
    <property type="project" value="InterPro"/>
</dbReference>
<dbReference type="InterPro" id="IPR033479">
    <property type="entry name" value="dCache_1"/>
</dbReference>
<dbReference type="CDD" id="cd12912">
    <property type="entry name" value="PDC2_MCP_like"/>
    <property type="match status" value="1"/>
</dbReference>